<dbReference type="Gene3D" id="2.60.120.260">
    <property type="entry name" value="Galactose-binding domain-like"/>
    <property type="match status" value="1"/>
</dbReference>
<reference evidence="1 2" key="1">
    <citation type="submission" date="2014-04" db="EMBL/GenBank/DDBJ databases">
        <authorList>
            <consortium name="DOE Joint Genome Institute"/>
            <person name="Kuo A."/>
            <person name="Gay G."/>
            <person name="Dore J."/>
            <person name="Kohler A."/>
            <person name="Nagy L.G."/>
            <person name="Floudas D."/>
            <person name="Copeland A."/>
            <person name="Barry K.W."/>
            <person name="Cichocki N."/>
            <person name="Veneault-Fourrey C."/>
            <person name="LaButti K."/>
            <person name="Lindquist E.A."/>
            <person name="Lipzen A."/>
            <person name="Lundell T."/>
            <person name="Morin E."/>
            <person name="Murat C."/>
            <person name="Sun H."/>
            <person name="Tunlid A."/>
            <person name="Henrissat B."/>
            <person name="Grigoriev I.V."/>
            <person name="Hibbett D.S."/>
            <person name="Martin F."/>
            <person name="Nordberg H.P."/>
            <person name="Cantor M.N."/>
            <person name="Hua S.X."/>
        </authorList>
    </citation>
    <scope>NUCLEOTIDE SEQUENCE [LARGE SCALE GENOMIC DNA]</scope>
    <source>
        <strain evidence="2">h7</strain>
    </source>
</reference>
<dbReference type="OrthoDB" id="3265734at2759"/>
<feature type="non-terminal residue" evidence="1">
    <location>
        <position position="1"/>
    </location>
</feature>
<accession>A0A0C3BXD8</accession>
<proteinExistence type="predicted"/>
<sequence length="124" mass="13436">MVNNVVVDDTDTQYIAYSGASDWTLLTGSSRQWESTVHSTKTYGAEAAFQFLGLCDYPCWSGFIIYDTIPAGSGTVFVDITIDGGSPTRVTRTSGSDNVYNDVLYQSPLLATDSSHTVIMTNRG</sequence>
<name>A0A0C3BXD8_HEBCY</name>
<evidence type="ECO:0000313" key="1">
    <source>
        <dbReference type="EMBL" id="KIM36709.1"/>
    </source>
</evidence>
<protein>
    <submittedName>
        <fullName evidence="1">Uncharacterized protein</fullName>
    </submittedName>
</protein>
<keyword evidence="2" id="KW-1185">Reference proteome</keyword>
<dbReference type="AlphaFoldDB" id="A0A0C3BXD8"/>
<dbReference type="EMBL" id="KN831803">
    <property type="protein sequence ID" value="KIM36709.1"/>
    <property type="molecule type" value="Genomic_DNA"/>
</dbReference>
<evidence type="ECO:0000313" key="2">
    <source>
        <dbReference type="Proteomes" id="UP000053424"/>
    </source>
</evidence>
<organism evidence="1 2">
    <name type="scientific">Hebeloma cylindrosporum</name>
    <dbReference type="NCBI Taxonomy" id="76867"/>
    <lineage>
        <taxon>Eukaryota</taxon>
        <taxon>Fungi</taxon>
        <taxon>Dikarya</taxon>
        <taxon>Basidiomycota</taxon>
        <taxon>Agaricomycotina</taxon>
        <taxon>Agaricomycetes</taxon>
        <taxon>Agaricomycetidae</taxon>
        <taxon>Agaricales</taxon>
        <taxon>Agaricineae</taxon>
        <taxon>Hymenogastraceae</taxon>
        <taxon>Hebeloma</taxon>
    </lineage>
</organism>
<gene>
    <name evidence="1" type="ORF">M413DRAFT_77997</name>
</gene>
<dbReference type="HOGENOM" id="CLU_2009356_0_0_1"/>
<dbReference type="Proteomes" id="UP000053424">
    <property type="component" value="Unassembled WGS sequence"/>
</dbReference>
<reference evidence="2" key="2">
    <citation type="submission" date="2015-01" db="EMBL/GenBank/DDBJ databases">
        <title>Evolutionary Origins and Diversification of the Mycorrhizal Mutualists.</title>
        <authorList>
            <consortium name="DOE Joint Genome Institute"/>
            <consortium name="Mycorrhizal Genomics Consortium"/>
            <person name="Kohler A."/>
            <person name="Kuo A."/>
            <person name="Nagy L.G."/>
            <person name="Floudas D."/>
            <person name="Copeland A."/>
            <person name="Barry K.W."/>
            <person name="Cichocki N."/>
            <person name="Veneault-Fourrey C."/>
            <person name="LaButti K."/>
            <person name="Lindquist E.A."/>
            <person name="Lipzen A."/>
            <person name="Lundell T."/>
            <person name="Morin E."/>
            <person name="Murat C."/>
            <person name="Riley R."/>
            <person name="Ohm R."/>
            <person name="Sun H."/>
            <person name="Tunlid A."/>
            <person name="Henrissat B."/>
            <person name="Grigoriev I.V."/>
            <person name="Hibbett D.S."/>
            <person name="Martin F."/>
        </authorList>
    </citation>
    <scope>NUCLEOTIDE SEQUENCE [LARGE SCALE GENOMIC DNA]</scope>
    <source>
        <strain evidence="2">h7</strain>
    </source>
</reference>